<feature type="transmembrane region" description="Helical" evidence="8">
    <location>
        <begin position="167"/>
        <end position="186"/>
    </location>
</feature>
<evidence type="ECO:0000256" key="6">
    <source>
        <dbReference type="ARBA" id="ARBA00023136"/>
    </source>
</evidence>
<accession>A0AAV3XA06</accession>
<feature type="transmembrane region" description="Helical" evidence="8">
    <location>
        <begin position="451"/>
        <end position="473"/>
    </location>
</feature>
<dbReference type="Proteomes" id="UP001050975">
    <property type="component" value="Unassembled WGS sequence"/>
</dbReference>
<feature type="transmembrane region" description="Helical" evidence="8">
    <location>
        <begin position="206"/>
        <end position="222"/>
    </location>
</feature>
<keyword evidence="7" id="KW-0012">Acyltransferase</keyword>
<feature type="transmembrane region" description="Helical" evidence="8">
    <location>
        <begin position="18"/>
        <end position="36"/>
    </location>
</feature>
<dbReference type="InterPro" id="IPR024194">
    <property type="entry name" value="Ac/AlaTfrase_AlgI/DltB"/>
</dbReference>
<name>A0AAV3XA06_9CYAN</name>
<keyword evidence="4 8" id="KW-0812">Transmembrane</keyword>
<evidence type="ECO:0000256" key="2">
    <source>
        <dbReference type="ARBA" id="ARBA00010323"/>
    </source>
</evidence>
<dbReference type="AlphaFoldDB" id="A0AAV3XA06"/>
<keyword evidence="5 8" id="KW-1133">Transmembrane helix</keyword>
<feature type="transmembrane region" description="Helical" evidence="8">
    <location>
        <begin position="56"/>
        <end position="80"/>
    </location>
</feature>
<gene>
    <name evidence="9" type="ORF">MiSe_29720</name>
</gene>
<dbReference type="InterPro" id="IPR004299">
    <property type="entry name" value="MBOAT_fam"/>
</dbReference>
<evidence type="ECO:0000256" key="3">
    <source>
        <dbReference type="ARBA" id="ARBA00022475"/>
    </source>
</evidence>
<evidence type="ECO:0000256" key="5">
    <source>
        <dbReference type="ARBA" id="ARBA00022989"/>
    </source>
</evidence>
<evidence type="ECO:0000256" key="8">
    <source>
        <dbReference type="SAM" id="Phobius"/>
    </source>
</evidence>
<dbReference type="InterPro" id="IPR028362">
    <property type="entry name" value="AlgI"/>
</dbReference>
<evidence type="ECO:0000313" key="10">
    <source>
        <dbReference type="Proteomes" id="UP001050975"/>
    </source>
</evidence>
<evidence type="ECO:0000256" key="7">
    <source>
        <dbReference type="PIRNR" id="PIRNR016636"/>
    </source>
</evidence>
<dbReference type="GO" id="GO:0016746">
    <property type="term" value="F:acyltransferase activity"/>
    <property type="evidence" value="ECO:0007669"/>
    <property type="project" value="UniProtKB-KW"/>
</dbReference>
<dbReference type="PIRSF" id="PIRSF500217">
    <property type="entry name" value="AlgI"/>
    <property type="match status" value="1"/>
</dbReference>
<dbReference type="GO" id="GO:0005886">
    <property type="term" value="C:plasma membrane"/>
    <property type="evidence" value="ECO:0007669"/>
    <property type="project" value="UniProtKB-SubCell"/>
</dbReference>
<comment type="subcellular location">
    <subcellularLocation>
        <location evidence="1">Cell membrane</location>
        <topology evidence="1">Multi-pass membrane protein</topology>
    </subcellularLocation>
</comment>
<dbReference type="InterPro" id="IPR051085">
    <property type="entry name" value="MB_O-acyltransferase"/>
</dbReference>
<evidence type="ECO:0000256" key="1">
    <source>
        <dbReference type="ARBA" id="ARBA00004651"/>
    </source>
</evidence>
<keyword evidence="10" id="KW-1185">Reference proteome</keyword>
<evidence type="ECO:0000313" key="9">
    <source>
        <dbReference type="EMBL" id="GET38218.1"/>
    </source>
</evidence>
<sequence length="566" mass="64047">MDLNSTVLVNSLFSNRKMTFNSVDFVIFVTITYLLYRVPLGGQNLILLAASYIFYAWWDVRFVFLIVLSTAVDFYCGSMIETGRLTRSRRRVAAWCLILAAFFCITVQWNAVRLNTETFALSVQWNQLLPAAPSGWVVLIATIALVASANLLYPRFSAIKEKQRRDLFLWISICTNLGLLGFFKYFNFFIDSAVAGIRSLGIEAELLNLNIVLPVAISFYTFKTISYTVDIYRGKIEPAQKFAEFALFLAYFPSLLAGPIDRSYHLLPQLSKPRRLSFEQSAQGIFLILFGLFKKVAISDGVAGSVNAIYGTSGAVSWIDVVLATFLYAIQIYGDFSGYTDMARGISKLFGIELMLNFNLPYFSKDPSEFWRRWHISLSTWLRDYLYIPLGGNRKGELRTYLNLMTTMVLGGLWHGAAWNFVLWGFYQGGLLCVYRVFSPKDKKQSASPNGLGNWQGIVATLFFFVLTCYGWLLFRATSLAQIVTLTKILFVDIGNFALTMPKPPLPALLGIPILMGYEFLAYKSQNQDFYLRYPTPARAAIYATMLVIVFMGLSNAPAQYIYSQF</sequence>
<comment type="similarity">
    <text evidence="2 7">Belongs to the membrane-bound acyltransferase family.</text>
</comment>
<feature type="transmembrane region" description="Helical" evidence="8">
    <location>
        <begin position="92"/>
        <end position="111"/>
    </location>
</feature>
<feature type="transmembrane region" description="Helical" evidence="8">
    <location>
        <begin position="421"/>
        <end position="439"/>
    </location>
</feature>
<dbReference type="PIRSF" id="PIRSF016636">
    <property type="entry name" value="AlgI_DltB"/>
    <property type="match status" value="1"/>
</dbReference>
<comment type="caution">
    <text evidence="9">The sequence shown here is derived from an EMBL/GenBank/DDBJ whole genome shotgun (WGS) entry which is preliminary data.</text>
</comment>
<feature type="transmembrane region" description="Helical" evidence="8">
    <location>
        <begin position="242"/>
        <end position="260"/>
    </location>
</feature>
<proteinExistence type="inferred from homology"/>
<keyword evidence="3 7" id="KW-1003">Cell membrane</keyword>
<feature type="transmembrane region" description="Helical" evidence="8">
    <location>
        <begin position="309"/>
        <end position="333"/>
    </location>
</feature>
<keyword evidence="7" id="KW-0808">Transferase</keyword>
<feature type="transmembrane region" description="Helical" evidence="8">
    <location>
        <begin position="131"/>
        <end position="155"/>
    </location>
</feature>
<dbReference type="Pfam" id="PF03062">
    <property type="entry name" value="MBOAT"/>
    <property type="match status" value="1"/>
</dbReference>
<dbReference type="EMBL" id="BLAY01000041">
    <property type="protein sequence ID" value="GET38218.1"/>
    <property type="molecule type" value="Genomic_DNA"/>
</dbReference>
<organism evidence="9 10">
    <name type="scientific">Microseira wollei NIES-4236</name>
    <dbReference type="NCBI Taxonomy" id="2530354"/>
    <lineage>
        <taxon>Bacteria</taxon>
        <taxon>Bacillati</taxon>
        <taxon>Cyanobacteriota</taxon>
        <taxon>Cyanophyceae</taxon>
        <taxon>Oscillatoriophycideae</taxon>
        <taxon>Aerosakkonematales</taxon>
        <taxon>Aerosakkonemataceae</taxon>
        <taxon>Microseira</taxon>
    </lineage>
</organism>
<dbReference type="PANTHER" id="PTHR13285">
    <property type="entry name" value="ACYLTRANSFERASE"/>
    <property type="match status" value="1"/>
</dbReference>
<reference evidence="9" key="1">
    <citation type="submission" date="2019-10" db="EMBL/GenBank/DDBJ databases">
        <title>Draft genome sequece of Microseira wollei NIES-4236.</title>
        <authorList>
            <person name="Yamaguchi H."/>
            <person name="Suzuki S."/>
            <person name="Kawachi M."/>
        </authorList>
    </citation>
    <scope>NUCLEOTIDE SEQUENCE</scope>
    <source>
        <strain evidence="9">NIES-4236</strain>
    </source>
</reference>
<keyword evidence="6 7" id="KW-0472">Membrane</keyword>
<feature type="transmembrane region" description="Helical" evidence="8">
    <location>
        <begin position="543"/>
        <end position="563"/>
    </location>
</feature>
<protein>
    <submittedName>
        <fullName evidence="9">Membrane protein involved in D-alanine export</fullName>
    </submittedName>
</protein>
<evidence type="ECO:0000256" key="4">
    <source>
        <dbReference type="ARBA" id="ARBA00022692"/>
    </source>
</evidence>
<dbReference type="PANTHER" id="PTHR13285:SF18">
    <property type="entry name" value="PROTEIN-CYSTEINE N-PALMITOYLTRANSFERASE RASP"/>
    <property type="match status" value="1"/>
</dbReference>
<dbReference type="GO" id="GO:0042121">
    <property type="term" value="P:alginic acid biosynthetic process"/>
    <property type="evidence" value="ECO:0007669"/>
    <property type="project" value="InterPro"/>
</dbReference>